<dbReference type="EMBL" id="CAJFDH010000006">
    <property type="protein sequence ID" value="CAD5229467.1"/>
    <property type="molecule type" value="Genomic_DNA"/>
</dbReference>
<sequence>MLSHLLYEFTLGGVNHSIPGNGGPDCLNYIPLWQRALETLVIVPLSFYGLYACYPHLEYPEEKSCKKKMSAEVRAMLSQKLPLNNVGEVLDRVHPPPREIFKQYVFNVYLVVFLVEFIYKFYTKTGIFFLNPCHITTSLQLLLLKMPENHPLTTQLFRFNMYTMPGALIALAFPILNTRQMVGEVFIYFLQHTLIVLVPLYLIYLGAGFNPESSSNYAWPVFSMSVLLLYHFVILQPISFITHVNLNCILCPGVSDPFAGRFYRLCAVCHQFLVVPLVTKLYAFSSFYVVSVAEICLGERPAKLEKSE</sequence>
<dbReference type="Pfam" id="PF14808">
    <property type="entry name" value="TMEM164"/>
    <property type="match status" value="1"/>
</dbReference>
<keyword evidence="3" id="KW-1185">Reference proteome</keyword>
<keyword evidence="1" id="KW-1133">Transmembrane helix</keyword>
<reference evidence="2" key="1">
    <citation type="submission" date="2020-09" db="EMBL/GenBank/DDBJ databases">
        <authorList>
            <person name="Kikuchi T."/>
        </authorList>
    </citation>
    <scope>NUCLEOTIDE SEQUENCE</scope>
    <source>
        <strain evidence="2">SH1</strain>
    </source>
</reference>
<evidence type="ECO:0000313" key="2">
    <source>
        <dbReference type="EMBL" id="CAD5229467.1"/>
    </source>
</evidence>
<dbReference type="Proteomes" id="UP000783686">
    <property type="component" value="Unassembled WGS sequence"/>
</dbReference>
<dbReference type="Proteomes" id="UP000614601">
    <property type="component" value="Unassembled WGS sequence"/>
</dbReference>
<dbReference type="InterPro" id="IPR026508">
    <property type="entry name" value="TMEM164"/>
</dbReference>
<evidence type="ECO:0000256" key="1">
    <source>
        <dbReference type="SAM" id="Phobius"/>
    </source>
</evidence>
<evidence type="ECO:0008006" key="4">
    <source>
        <dbReference type="Google" id="ProtNLM"/>
    </source>
</evidence>
<feature type="transmembrane region" description="Helical" evidence="1">
    <location>
        <begin position="185"/>
        <end position="205"/>
    </location>
</feature>
<dbReference type="OrthoDB" id="17328at2759"/>
<feature type="transmembrane region" description="Helical" evidence="1">
    <location>
        <begin position="104"/>
        <end position="122"/>
    </location>
</feature>
<dbReference type="PANTHER" id="PTHR20948:SF2">
    <property type="entry name" value="TRANSMEMBRANE PROTEIN 164"/>
    <property type="match status" value="1"/>
</dbReference>
<feature type="transmembrane region" description="Helical" evidence="1">
    <location>
        <begin position="217"/>
        <end position="235"/>
    </location>
</feature>
<dbReference type="PANTHER" id="PTHR20948">
    <property type="entry name" value="TRANSMEMBRANE PROTEIN 164"/>
    <property type="match status" value="1"/>
</dbReference>
<dbReference type="AlphaFoldDB" id="A0A811LMG7"/>
<feature type="transmembrane region" description="Helical" evidence="1">
    <location>
        <begin position="159"/>
        <end position="178"/>
    </location>
</feature>
<proteinExistence type="predicted"/>
<keyword evidence="1" id="KW-0812">Transmembrane</keyword>
<name>A0A811LMG7_9BILA</name>
<keyword evidence="1" id="KW-0472">Membrane</keyword>
<protein>
    <recommendedName>
        <fullName evidence="4">Transmembrane protein 164</fullName>
    </recommendedName>
</protein>
<dbReference type="EMBL" id="CAJFCW020000006">
    <property type="protein sequence ID" value="CAG9126721.1"/>
    <property type="molecule type" value="Genomic_DNA"/>
</dbReference>
<gene>
    <name evidence="2" type="ORF">BOKJ2_LOCUS13526</name>
</gene>
<accession>A0A811LMG7</accession>
<organism evidence="2 3">
    <name type="scientific">Bursaphelenchus okinawaensis</name>
    <dbReference type="NCBI Taxonomy" id="465554"/>
    <lineage>
        <taxon>Eukaryota</taxon>
        <taxon>Metazoa</taxon>
        <taxon>Ecdysozoa</taxon>
        <taxon>Nematoda</taxon>
        <taxon>Chromadorea</taxon>
        <taxon>Rhabditida</taxon>
        <taxon>Tylenchina</taxon>
        <taxon>Tylenchomorpha</taxon>
        <taxon>Aphelenchoidea</taxon>
        <taxon>Aphelenchoididae</taxon>
        <taxon>Bursaphelenchus</taxon>
    </lineage>
</organism>
<comment type="caution">
    <text evidence="2">The sequence shown here is derived from an EMBL/GenBank/DDBJ whole genome shotgun (WGS) entry which is preliminary data.</text>
</comment>
<evidence type="ECO:0000313" key="3">
    <source>
        <dbReference type="Proteomes" id="UP000614601"/>
    </source>
</evidence>